<feature type="region of interest" description="Disordered" evidence="1">
    <location>
        <begin position="335"/>
        <end position="383"/>
    </location>
</feature>
<dbReference type="SUPFAM" id="SSF55486">
    <property type="entry name" value="Metalloproteases ('zincins'), catalytic domain"/>
    <property type="match status" value="1"/>
</dbReference>
<reference evidence="4" key="1">
    <citation type="submission" date="2021-01" db="EMBL/GenBank/DDBJ databases">
        <title>Whole genome shotgun sequence of Planobispora takensis NBRC 109077.</title>
        <authorList>
            <person name="Komaki H."/>
            <person name="Tamura T."/>
        </authorList>
    </citation>
    <scope>NUCLEOTIDE SEQUENCE</scope>
    <source>
        <strain evidence="4">NBRC 109077</strain>
    </source>
</reference>
<keyword evidence="2" id="KW-0732">Signal</keyword>
<comment type="caution">
    <text evidence="4">The sequence shown here is derived from an EMBL/GenBank/DDBJ whole genome shotgun (WGS) entry which is preliminary data.</text>
</comment>
<feature type="domain" description="Peptidase M11 gametolysin" evidence="3">
    <location>
        <begin position="42"/>
        <end position="192"/>
    </location>
</feature>
<dbReference type="RefSeq" id="WP_203876318.1">
    <property type="nucleotide sequence ID" value="NZ_BOOK01000029.1"/>
</dbReference>
<evidence type="ECO:0000313" key="4">
    <source>
        <dbReference type="EMBL" id="GII01970.1"/>
    </source>
</evidence>
<sequence>MKRRTSAWIPPVIVALAAVSPAVLPAPAQAAQAAPEVRDAAVVLVDFQDKGHPDKAAATAKAKEIFFGSGTSVATYFEKASQGRVTFSGQVFGPWKLAMPAGCDTALMRTKVEEQMKARGVDRAAFEHVSIIMPSGGCGWAGLATVGGATSWMPDGYSAAGTIHEIGHNLGLGHEGTSACTEGTLSDCASAGYRGKSSVMGGGGPGVGLSAPALVKLKWHTGAERIVPTASGTHTLAPLYASGRRFLDLPLQGGTDRLVAEYRKRGHGPDADVAEGVIVYLVPKGDYHKAIQIDTTPATTAKGSTPLAVGRSVKGRGVTLTVLSQSAAGARVSLVLPGGAPAPTPTAKPSATPTTKPSTPTPTPTPTAKPSATATPSTPAPGGLSVISAGVGVKPRTAARGQKVTVTAVCSGSKVAKVVSTAFAARQNVPDVPAVAWYPAITVSAGARAGEHNVYVFCADGSVARTPVTVG</sequence>
<dbReference type="Pfam" id="PF05548">
    <property type="entry name" value="Peptidase_M11"/>
    <property type="match status" value="1"/>
</dbReference>
<dbReference type="AlphaFoldDB" id="A0A8J3SZ49"/>
<evidence type="ECO:0000256" key="2">
    <source>
        <dbReference type="SAM" id="SignalP"/>
    </source>
</evidence>
<evidence type="ECO:0000256" key="1">
    <source>
        <dbReference type="SAM" id="MobiDB-lite"/>
    </source>
</evidence>
<keyword evidence="5" id="KW-1185">Reference proteome</keyword>
<organism evidence="4 5">
    <name type="scientific">Planobispora takensis</name>
    <dbReference type="NCBI Taxonomy" id="1367882"/>
    <lineage>
        <taxon>Bacteria</taxon>
        <taxon>Bacillati</taxon>
        <taxon>Actinomycetota</taxon>
        <taxon>Actinomycetes</taxon>
        <taxon>Streptosporangiales</taxon>
        <taxon>Streptosporangiaceae</taxon>
        <taxon>Planobispora</taxon>
    </lineage>
</organism>
<feature type="compositionally biased region" description="Low complexity" evidence="1">
    <location>
        <begin position="347"/>
        <end position="358"/>
    </location>
</feature>
<feature type="compositionally biased region" description="Low complexity" evidence="1">
    <location>
        <begin position="368"/>
        <end position="381"/>
    </location>
</feature>
<dbReference type="Proteomes" id="UP000634476">
    <property type="component" value="Unassembled WGS sequence"/>
</dbReference>
<protein>
    <recommendedName>
        <fullName evidence="3">Peptidase M11 gametolysin domain-containing protein</fullName>
    </recommendedName>
</protein>
<feature type="chain" id="PRO_5038953391" description="Peptidase M11 gametolysin domain-containing protein" evidence="2">
    <location>
        <begin position="31"/>
        <end position="471"/>
    </location>
</feature>
<dbReference type="InterPro" id="IPR008752">
    <property type="entry name" value="Peptidase_M11"/>
</dbReference>
<proteinExistence type="predicted"/>
<evidence type="ECO:0000259" key="3">
    <source>
        <dbReference type="Pfam" id="PF05548"/>
    </source>
</evidence>
<evidence type="ECO:0000313" key="5">
    <source>
        <dbReference type="Proteomes" id="UP000634476"/>
    </source>
</evidence>
<feature type="signal peptide" evidence="2">
    <location>
        <begin position="1"/>
        <end position="30"/>
    </location>
</feature>
<dbReference type="EMBL" id="BOOK01000029">
    <property type="protein sequence ID" value="GII01970.1"/>
    <property type="molecule type" value="Genomic_DNA"/>
</dbReference>
<name>A0A8J3SZ49_9ACTN</name>
<gene>
    <name evidence="4" type="ORF">Pta02_39780</name>
</gene>
<accession>A0A8J3SZ49</accession>